<evidence type="ECO:0000313" key="3">
    <source>
        <dbReference type="EMBL" id="MFC6008250.1"/>
    </source>
</evidence>
<dbReference type="EMBL" id="JBHSRD010000004">
    <property type="protein sequence ID" value="MFC6008250.1"/>
    <property type="molecule type" value="Genomic_DNA"/>
</dbReference>
<evidence type="ECO:0000259" key="2">
    <source>
        <dbReference type="Pfam" id="PF00156"/>
    </source>
</evidence>
<dbReference type="InterPro" id="IPR000836">
    <property type="entry name" value="PRTase_dom"/>
</dbReference>
<evidence type="ECO:0000256" key="1">
    <source>
        <dbReference type="ARBA" id="ARBA00008007"/>
    </source>
</evidence>
<comment type="similarity">
    <text evidence="1">Belongs to the ComF/GntX family.</text>
</comment>
<reference evidence="4" key="1">
    <citation type="journal article" date="2019" name="Int. J. Syst. Evol. Microbiol.">
        <title>The Global Catalogue of Microorganisms (GCM) 10K type strain sequencing project: providing services to taxonomists for standard genome sequencing and annotation.</title>
        <authorList>
            <consortium name="The Broad Institute Genomics Platform"/>
            <consortium name="The Broad Institute Genome Sequencing Center for Infectious Disease"/>
            <person name="Wu L."/>
            <person name="Ma J."/>
        </authorList>
    </citation>
    <scope>NUCLEOTIDE SEQUENCE [LARGE SCALE GENOMIC DNA]</scope>
    <source>
        <strain evidence="4">KACC 14249</strain>
    </source>
</reference>
<evidence type="ECO:0000313" key="4">
    <source>
        <dbReference type="Proteomes" id="UP001596189"/>
    </source>
</evidence>
<sequence>MRELVDLVLAVRCAGCGADGARWCPGCAESLGGPPVRSERGDLQVWAAAPYDGVLREALNGWKDHGRADLDAVLAGALSTLLAHAPVAGLPGSGHGALVPVPSSATARRARGRQPVRDLALAVRPRRVVLPALRHGRPLTDQAGLGQQARARNLAGAMRVRSGWRGRLRGRPVWLVDDVVTSGATLLEAARALRAADAVVVGGVCLAATLRRRPNDLR</sequence>
<dbReference type="SUPFAM" id="SSF53271">
    <property type="entry name" value="PRTase-like"/>
    <property type="match status" value="1"/>
</dbReference>
<dbReference type="PANTHER" id="PTHR47505">
    <property type="entry name" value="DNA UTILIZATION PROTEIN YHGH"/>
    <property type="match status" value="1"/>
</dbReference>
<comment type="caution">
    <text evidence="3">The sequence shown here is derived from an EMBL/GenBank/DDBJ whole genome shotgun (WGS) entry which is preliminary data.</text>
</comment>
<protein>
    <submittedName>
        <fullName evidence="3">ComF family protein</fullName>
    </submittedName>
</protein>
<accession>A0ABW1JGT5</accession>
<proteinExistence type="inferred from homology"/>
<feature type="domain" description="Phosphoribosyltransferase" evidence="2">
    <location>
        <begin position="168"/>
        <end position="213"/>
    </location>
</feature>
<organism evidence="3 4">
    <name type="scientific">Angustibacter luteus</name>
    <dbReference type="NCBI Taxonomy" id="658456"/>
    <lineage>
        <taxon>Bacteria</taxon>
        <taxon>Bacillati</taxon>
        <taxon>Actinomycetota</taxon>
        <taxon>Actinomycetes</taxon>
        <taxon>Kineosporiales</taxon>
        <taxon>Kineosporiaceae</taxon>
    </lineage>
</organism>
<keyword evidence="4" id="KW-1185">Reference proteome</keyword>
<dbReference type="InterPro" id="IPR029057">
    <property type="entry name" value="PRTase-like"/>
</dbReference>
<dbReference type="InterPro" id="IPR051910">
    <property type="entry name" value="ComF/GntX_DNA_util-trans"/>
</dbReference>
<dbReference type="RefSeq" id="WP_345715058.1">
    <property type="nucleotide sequence ID" value="NZ_BAABFP010000002.1"/>
</dbReference>
<gene>
    <name evidence="3" type="ORF">ACFQDO_14025</name>
</gene>
<dbReference type="Gene3D" id="3.40.50.2020">
    <property type="match status" value="1"/>
</dbReference>
<dbReference type="Pfam" id="PF00156">
    <property type="entry name" value="Pribosyltran"/>
    <property type="match status" value="1"/>
</dbReference>
<name>A0ABW1JGT5_9ACTN</name>
<dbReference type="Proteomes" id="UP001596189">
    <property type="component" value="Unassembled WGS sequence"/>
</dbReference>
<dbReference type="PANTHER" id="PTHR47505:SF1">
    <property type="entry name" value="DNA UTILIZATION PROTEIN YHGH"/>
    <property type="match status" value="1"/>
</dbReference>